<feature type="transmembrane region" description="Helical" evidence="9">
    <location>
        <begin position="213"/>
        <end position="234"/>
    </location>
</feature>
<evidence type="ECO:0000256" key="2">
    <source>
        <dbReference type="ARBA" id="ARBA00009976"/>
    </source>
</evidence>
<evidence type="ECO:0000256" key="6">
    <source>
        <dbReference type="ARBA" id="ARBA00022989"/>
    </source>
</evidence>
<keyword evidence="7" id="KW-0333">Golgi apparatus</keyword>
<evidence type="ECO:0000256" key="8">
    <source>
        <dbReference type="ARBA" id="ARBA00023136"/>
    </source>
</evidence>
<dbReference type="SUPFAM" id="SSF103481">
    <property type="entry name" value="Multidrug resistance efflux transporter EmrE"/>
    <property type="match status" value="1"/>
</dbReference>
<feature type="transmembrane region" description="Helical" evidence="9">
    <location>
        <begin position="303"/>
        <end position="322"/>
    </location>
</feature>
<keyword evidence="4" id="KW-0762">Sugar transport</keyword>
<dbReference type="Gene3D" id="1.10.3730.20">
    <property type="match status" value="1"/>
</dbReference>
<dbReference type="Ensembl" id="ENSSORT00005028313.1">
    <property type="protein sequence ID" value="ENSSORP00005027524.1"/>
    <property type="gene ID" value="ENSSORG00005013152.1"/>
</dbReference>
<dbReference type="InterPro" id="IPR007271">
    <property type="entry name" value="Nuc_sug_transpt"/>
</dbReference>
<proteinExistence type="inferred from homology"/>
<gene>
    <name evidence="10" type="primary">LOC115438027</name>
</gene>
<evidence type="ECO:0000313" key="10">
    <source>
        <dbReference type="Ensembl" id="ENSSORP00005027524.1"/>
    </source>
</evidence>
<dbReference type="PANTHER" id="PTHR10231">
    <property type="entry name" value="NUCLEOTIDE-SUGAR TRANSMEMBRANE TRANSPORTER"/>
    <property type="match status" value="1"/>
</dbReference>
<keyword evidence="3" id="KW-0813">Transport</keyword>
<feature type="transmembrane region" description="Helical" evidence="9">
    <location>
        <begin position="246"/>
        <end position="270"/>
    </location>
</feature>
<feature type="transmembrane region" description="Helical" evidence="9">
    <location>
        <begin position="182"/>
        <end position="201"/>
    </location>
</feature>
<reference evidence="10" key="2">
    <citation type="submission" date="2025-08" db="UniProtKB">
        <authorList>
            <consortium name="Ensembl"/>
        </authorList>
    </citation>
    <scope>IDENTIFICATION</scope>
</reference>
<organism evidence="10 11">
    <name type="scientific">Sphaeramia orbicularis</name>
    <name type="common">orbiculate cardinalfish</name>
    <dbReference type="NCBI Taxonomy" id="375764"/>
    <lineage>
        <taxon>Eukaryota</taxon>
        <taxon>Metazoa</taxon>
        <taxon>Chordata</taxon>
        <taxon>Craniata</taxon>
        <taxon>Vertebrata</taxon>
        <taxon>Euteleostomi</taxon>
        <taxon>Actinopterygii</taxon>
        <taxon>Neopterygii</taxon>
        <taxon>Teleostei</taxon>
        <taxon>Neoteleostei</taxon>
        <taxon>Acanthomorphata</taxon>
        <taxon>Gobiaria</taxon>
        <taxon>Kurtiformes</taxon>
        <taxon>Apogonoidei</taxon>
        <taxon>Apogonidae</taxon>
        <taxon>Apogoninae</taxon>
        <taxon>Sphaeramia</taxon>
    </lineage>
</organism>
<dbReference type="InterPro" id="IPR037185">
    <property type="entry name" value="EmrE-like"/>
</dbReference>
<reference evidence="10" key="3">
    <citation type="submission" date="2025-09" db="UniProtKB">
        <authorList>
            <consortium name="Ensembl"/>
        </authorList>
    </citation>
    <scope>IDENTIFICATION</scope>
</reference>
<evidence type="ECO:0000256" key="7">
    <source>
        <dbReference type="ARBA" id="ARBA00023034"/>
    </source>
</evidence>
<evidence type="ECO:0000313" key="11">
    <source>
        <dbReference type="Proteomes" id="UP000472271"/>
    </source>
</evidence>
<dbReference type="GO" id="GO:0015165">
    <property type="term" value="F:pyrimidine nucleotide-sugar transmembrane transporter activity"/>
    <property type="evidence" value="ECO:0007669"/>
    <property type="project" value="InterPro"/>
</dbReference>
<keyword evidence="11" id="KW-1185">Reference proteome</keyword>
<dbReference type="AlphaFoldDB" id="A0A673AE57"/>
<dbReference type="Proteomes" id="UP000472271">
    <property type="component" value="Chromosome 17"/>
</dbReference>
<dbReference type="NCBIfam" id="TIGR00803">
    <property type="entry name" value="nst"/>
    <property type="match status" value="1"/>
</dbReference>
<evidence type="ECO:0000256" key="1">
    <source>
        <dbReference type="ARBA" id="ARBA00004653"/>
    </source>
</evidence>
<comment type="subcellular location">
    <subcellularLocation>
        <location evidence="1">Golgi apparatus membrane</location>
        <topology evidence="1">Multi-pass membrane protein</topology>
    </subcellularLocation>
</comment>
<dbReference type="PIRSF" id="PIRSF005799">
    <property type="entry name" value="UDP-gal_transpt"/>
    <property type="match status" value="1"/>
</dbReference>
<evidence type="ECO:0000256" key="9">
    <source>
        <dbReference type="SAM" id="Phobius"/>
    </source>
</evidence>
<dbReference type="GeneID" id="115438027"/>
<name>A0A673AE57_9TELE</name>
<keyword evidence="6 9" id="KW-1133">Transmembrane helix</keyword>
<keyword evidence="8 9" id="KW-0472">Membrane</keyword>
<accession>A0A673AE57</accession>
<evidence type="ECO:0000256" key="4">
    <source>
        <dbReference type="ARBA" id="ARBA00022597"/>
    </source>
</evidence>
<dbReference type="InParanoid" id="A0A673AE57"/>
<feature type="transmembrane region" description="Helical" evidence="9">
    <location>
        <begin position="142"/>
        <end position="162"/>
    </location>
</feature>
<evidence type="ECO:0000256" key="3">
    <source>
        <dbReference type="ARBA" id="ARBA00022448"/>
    </source>
</evidence>
<dbReference type="FunFam" id="1.10.3730.20:FF:000037">
    <property type="entry name" value="Nucleotide Sugar TransPorter family"/>
    <property type="match status" value="1"/>
</dbReference>
<evidence type="ECO:0000256" key="5">
    <source>
        <dbReference type="ARBA" id="ARBA00022692"/>
    </source>
</evidence>
<feature type="transmembrane region" description="Helical" evidence="9">
    <location>
        <begin position="12"/>
        <end position="32"/>
    </location>
</feature>
<sequence>MVLSPSHSLRLKYVSLGVLVLQTTSLVLTMRYSRTLKEDGPRYLASSAVVSAEVLKILTCTVLVFVENNYNLRAMNQQLRDEIVNKPMQTLKLAIPAGIYTLQNNLLYVALSNLDAATYQVTYQLKILTTALFSVSMLGRKLGFSQWLSLLFLMAGVTLVQWPTESVGDSEQKVLTASSQFVGLMAVLMACVSSGFAGVYFEKILKETKQSVWVRNIQLGLFSFVLGFIGMIIYDGQSVKQSGMFQGFNSITLAVVVLQALGGLIVAVVIKYADNILKGFATSLSIIVSTLTSYFLLKDFNPTGVFFLGAVLVIAATFLYGYENKTKPPSSNAIKV</sequence>
<feature type="transmembrane region" description="Helical" evidence="9">
    <location>
        <begin position="277"/>
        <end position="297"/>
    </location>
</feature>
<reference evidence="10" key="1">
    <citation type="submission" date="2019-06" db="EMBL/GenBank/DDBJ databases">
        <authorList>
            <consortium name="Wellcome Sanger Institute Data Sharing"/>
        </authorList>
    </citation>
    <scope>NUCLEOTIDE SEQUENCE [LARGE SCALE GENOMIC DNA]</scope>
</reference>
<keyword evidence="5 9" id="KW-0812">Transmembrane</keyword>
<feature type="transmembrane region" description="Helical" evidence="9">
    <location>
        <begin position="44"/>
        <end position="66"/>
    </location>
</feature>
<dbReference type="Pfam" id="PF04142">
    <property type="entry name" value="Nuc_sug_transp"/>
    <property type="match status" value="1"/>
</dbReference>
<comment type="similarity">
    <text evidence="2">Belongs to the nucleotide-sugar transporter family. SLC35A subfamily.</text>
</comment>
<dbReference type="RefSeq" id="XP_030017330.1">
    <property type="nucleotide sequence ID" value="XM_030161470.1"/>
</dbReference>
<dbReference type="OrthoDB" id="408493at2759"/>
<protein>
    <submittedName>
        <fullName evidence="10">UDP-N-acetylglucosamine transporter-like</fullName>
    </submittedName>
</protein>
<dbReference type="GO" id="GO:0000139">
    <property type="term" value="C:Golgi membrane"/>
    <property type="evidence" value="ECO:0007669"/>
    <property type="project" value="UniProtKB-SubCell"/>
</dbReference>